<protein>
    <submittedName>
        <fullName evidence="1">Uncharacterized protein</fullName>
    </submittedName>
</protein>
<keyword evidence="2" id="KW-1185">Reference proteome</keyword>
<sequence length="164" mass="18460">MGRIFGAGGNEFIFSVGYAWSCHALENSKPAADAAQSQKDFWQNGNKFYRHLLVSTLSNDLFDLCNANKFRFDRIRVFSFLSVSRNAGYKSSVKCGCCYVSVSQSAWPPLQVHPQHNHQIVPSHSGYRARAPCTENLGQEGDVMEKDFFASPIRESTRITQENK</sequence>
<accession>A0A834SMT7</accession>
<evidence type="ECO:0000313" key="2">
    <source>
        <dbReference type="Proteomes" id="UP000634136"/>
    </source>
</evidence>
<gene>
    <name evidence="1" type="ORF">G2W53_039591</name>
</gene>
<organism evidence="1 2">
    <name type="scientific">Senna tora</name>
    <dbReference type="NCBI Taxonomy" id="362788"/>
    <lineage>
        <taxon>Eukaryota</taxon>
        <taxon>Viridiplantae</taxon>
        <taxon>Streptophyta</taxon>
        <taxon>Embryophyta</taxon>
        <taxon>Tracheophyta</taxon>
        <taxon>Spermatophyta</taxon>
        <taxon>Magnoliopsida</taxon>
        <taxon>eudicotyledons</taxon>
        <taxon>Gunneridae</taxon>
        <taxon>Pentapetalae</taxon>
        <taxon>rosids</taxon>
        <taxon>fabids</taxon>
        <taxon>Fabales</taxon>
        <taxon>Fabaceae</taxon>
        <taxon>Caesalpinioideae</taxon>
        <taxon>Cassia clade</taxon>
        <taxon>Senna</taxon>
    </lineage>
</organism>
<name>A0A834SMT7_9FABA</name>
<dbReference type="OrthoDB" id="1431950at2759"/>
<comment type="caution">
    <text evidence="1">The sequence shown here is derived from an EMBL/GenBank/DDBJ whole genome shotgun (WGS) entry which is preliminary data.</text>
</comment>
<proteinExistence type="predicted"/>
<dbReference type="AlphaFoldDB" id="A0A834SMT7"/>
<reference evidence="1" key="1">
    <citation type="submission" date="2020-09" db="EMBL/GenBank/DDBJ databases">
        <title>Genome-Enabled Discovery of Anthraquinone Biosynthesis in Senna tora.</title>
        <authorList>
            <person name="Kang S.-H."/>
            <person name="Pandey R.P."/>
            <person name="Lee C.-M."/>
            <person name="Sim J.-S."/>
            <person name="Jeong J.-T."/>
            <person name="Choi B.-S."/>
            <person name="Jung M."/>
            <person name="Ginzburg D."/>
            <person name="Zhao K."/>
            <person name="Won S.Y."/>
            <person name="Oh T.-J."/>
            <person name="Yu Y."/>
            <person name="Kim N.-H."/>
            <person name="Lee O.R."/>
            <person name="Lee T.-H."/>
            <person name="Bashyal P."/>
            <person name="Kim T.-S."/>
            <person name="Lee W.-H."/>
            <person name="Kawkins C."/>
            <person name="Kim C.-K."/>
            <person name="Kim J.S."/>
            <person name="Ahn B.O."/>
            <person name="Rhee S.Y."/>
            <person name="Sohng J.K."/>
        </authorList>
    </citation>
    <scope>NUCLEOTIDE SEQUENCE</scope>
    <source>
        <tissue evidence="1">Leaf</tissue>
    </source>
</reference>
<dbReference type="Proteomes" id="UP000634136">
    <property type="component" value="Unassembled WGS sequence"/>
</dbReference>
<dbReference type="EMBL" id="JAAIUW010000012">
    <property type="protein sequence ID" value="KAF7807430.1"/>
    <property type="molecule type" value="Genomic_DNA"/>
</dbReference>
<evidence type="ECO:0000313" key="1">
    <source>
        <dbReference type="EMBL" id="KAF7807430.1"/>
    </source>
</evidence>